<keyword evidence="2" id="KW-1185">Reference proteome</keyword>
<evidence type="ECO:0000313" key="1">
    <source>
        <dbReference type="EMBL" id="MBB4266008.1"/>
    </source>
</evidence>
<accession>A0A7W6RDR2</accession>
<dbReference type="EMBL" id="JACIGK010000010">
    <property type="protein sequence ID" value="MBB4266008.1"/>
    <property type="molecule type" value="Genomic_DNA"/>
</dbReference>
<protein>
    <submittedName>
        <fullName evidence="1">Uncharacterized protein</fullName>
    </submittedName>
</protein>
<proteinExistence type="predicted"/>
<organism evidence="1 2">
    <name type="scientific">Roseospira visakhapatnamensis</name>
    <dbReference type="NCBI Taxonomy" id="390880"/>
    <lineage>
        <taxon>Bacteria</taxon>
        <taxon>Pseudomonadati</taxon>
        <taxon>Pseudomonadota</taxon>
        <taxon>Alphaproteobacteria</taxon>
        <taxon>Rhodospirillales</taxon>
        <taxon>Rhodospirillaceae</taxon>
        <taxon>Roseospira</taxon>
    </lineage>
</organism>
<name>A0A7W6RDR2_9PROT</name>
<reference evidence="1 2" key="1">
    <citation type="submission" date="2020-08" db="EMBL/GenBank/DDBJ databases">
        <title>Genome sequencing of Purple Non-Sulfur Bacteria from various extreme environments.</title>
        <authorList>
            <person name="Mayer M."/>
        </authorList>
    </citation>
    <scope>NUCLEOTIDE SEQUENCE [LARGE SCALE GENOMIC DNA]</scope>
    <source>
        <strain evidence="1 2">JA131</strain>
    </source>
</reference>
<sequence>MPRHDHDRPDPADSRGADPKVCLVTPTYRPERELFRRLSDSVQTYAGPDVEHLVFTGRADAETIRPLLSDRARLVLTEDALDHQFRRVPSWLNPLPSRREIWVSARTWPIRGWILQQILKIGAALHTRADILVYADSDTMLVKPMTRETFLIDGRLRLMAERDVCGHFPSHRSWDESARRLLGLPPEPYNGDNFIGDFISWHRPFALAMLERITEATGLPWWLALARYPQISEYHLYGVFVEAFRADHPEAQVPTPDHLYLTTWDYDLMKDDEVDRFIDDLDDRHLGVTLQSRTGMPLGRRNAILDRVERKVRRMRSVPDADR</sequence>
<comment type="caution">
    <text evidence="1">The sequence shown here is derived from an EMBL/GenBank/DDBJ whole genome shotgun (WGS) entry which is preliminary data.</text>
</comment>
<dbReference type="Proteomes" id="UP000554286">
    <property type="component" value="Unassembled WGS sequence"/>
</dbReference>
<dbReference type="AlphaFoldDB" id="A0A7W6RDR2"/>
<evidence type="ECO:0000313" key="2">
    <source>
        <dbReference type="Proteomes" id="UP000554286"/>
    </source>
</evidence>
<dbReference type="InterPro" id="IPR045499">
    <property type="entry name" value="DUF6492"/>
</dbReference>
<gene>
    <name evidence="1" type="ORF">GGD89_001634</name>
</gene>
<dbReference type="RefSeq" id="WP_184043951.1">
    <property type="nucleotide sequence ID" value="NZ_JACIGK010000010.1"/>
</dbReference>
<dbReference type="Pfam" id="PF20102">
    <property type="entry name" value="DUF6492"/>
    <property type="match status" value="1"/>
</dbReference>